<dbReference type="GO" id="GO:0004553">
    <property type="term" value="F:hydrolase activity, hydrolyzing O-glycosyl compounds"/>
    <property type="evidence" value="ECO:0007669"/>
    <property type="project" value="InterPro"/>
</dbReference>
<dbReference type="OrthoDB" id="9774262at2"/>
<dbReference type="InterPro" id="IPR001547">
    <property type="entry name" value="Glyco_hydro_5"/>
</dbReference>
<dbReference type="Pfam" id="PF00150">
    <property type="entry name" value="Cellulase"/>
    <property type="match status" value="1"/>
</dbReference>
<dbReference type="SUPFAM" id="SSF51445">
    <property type="entry name" value="(Trans)glycosidases"/>
    <property type="match status" value="1"/>
</dbReference>
<evidence type="ECO:0000256" key="2">
    <source>
        <dbReference type="ARBA" id="ARBA00023295"/>
    </source>
</evidence>
<dbReference type="GO" id="GO:0000272">
    <property type="term" value="P:polysaccharide catabolic process"/>
    <property type="evidence" value="ECO:0007669"/>
    <property type="project" value="InterPro"/>
</dbReference>
<evidence type="ECO:0000256" key="3">
    <source>
        <dbReference type="RuleBase" id="RU361153"/>
    </source>
</evidence>
<comment type="similarity">
    <text evidence="3">Belongs to the glycosyl hydrolase 5 (cellulase A) family.</text>
</comment>
<gene>
    <name evidence="5" type="ORF">SAMN06265377_3640</name>
</gene>
<sequence>MYRYFWVIIISFLIFSCNEKQKKKSLKNSLPKGQWTVERANKWYNELDWLVGCNFVPSNAINQLEMWQEDTFSPELIDKELGWAEDLGFNTLRVFLHYLPWKEDKAGFYERVDQFLEICKKHNIRVMLIFFDDVWHPNPVSGKQPEPTKGVHNSGWVQSPGTAILKDLESHETSLKAYIQQTMERYAQDSRVLIWDLYNEPANPNQASYGDIELENKEQFSLKLLKMAFAWAREINPSQPICSDVWRAGSLNLDKIDIIDKFCYENSDVINFHSYYGPETTEKMVELLSASGRPLMCTEYMARTAGSTFETILPIFKEHKVAAYNWGLVNGKSNTIYPWHSWEHPFPNEPEIWFHDILREDGTPFSKEEVQFIKNSIGQKNLN</sequence>
<keyword evidence="6" id="KW-1185">Reference proteome</keyword>
<dbReference type="PROSITE" id="PS51257">
    <property type="entry name" value="PROKAR_LIPOPROTEIN"/>
    <property type="match status" value="1"/>
</dbReference>
<evidence type="ECO:0000313" key="6">
    <source>
        <dbReference type="Proteomes" id="UP000219048"/>
    </source>
</evidence>
<name>A0A285MYP4_9FLAO</name>
<dbReference type="EMBL" id="OBEH01000007">
    <property type="protein sequence ID" value="SNZ01793.1"/>
    <property type="molecule type" value="Genomic_DNA"/>
</dbReference>
<keyword evidence="1 3" id="KW-0378">Hydrolase</keyword>
<proteinExistence type="inferred from homology"/>
<reference evidence="6" key="1">
    <citation type="submission" date="2017-09" db="EMBL/GenBank/DDBJ databases">
        <authorList>
            <person name="Varghese N."/>
            <person name="Submissions S."/>
        </authorList>
    </citation>
    <scope>NUCLEOTIDE SEQUENCE [LARGE SCALE GENOMIC DNA]</scope>
    <source>
        <strain evidence="6">DSM 25885</strain>
    </source>
</reference>
<dbReference type="InterPro" id="IPR017853">
    <property type="entry name" value="GH"/>
</dbReference>
<accession>A0A285MYP4</accession>
<keyword evidence="2 3" id="KW-0326">Glycosidase</keyword>
<dbReference type="Gene3D" id="3.20.20.80">
    <property type="entry name" value="Glycosidases"/>
    <property type="match status" value="1"/>
</dbReference>
<dbReference type="AlphaFoldDB" id="A0A285MYP4"/>
<dbReference type="Proteomes" id="UP000219048">
    <property type="component" value="Unassembled WGS sequence"/>
</dbReference>
<organism evidence="5 6">
    <name type="scientific">Flagellimonas pacifica</name>
    <dbReference type="NCBI Taxonomy" id="1247520"/>
    <lineage>
        <taxon>Bacteria</taxon>
        <taxon>Pseudomonadati</taxon>
        <taxon>Bacteroidota</taxon>
        <taxon>Flavobacteriia</taxon>
        <taxon>Flavobacteriales</taxon>
        <taxon>Flavobacteriaceae</taxon>
        <taxon>Flagellimonas</taxon>
    </lineage>
</organism>
<evidence type="ECO:0000259" key="4">
    <source>
        <dbReference type="Pfam" id="PF00150"/>
    </source>
</evidence>
<evidence type="ECO:0000256" key="1">
    <source>
        <dbReference type="ARBA" id="ARBA00022801"/>
    </source>
</evidence>
<evidence type="ECO:0000313" key="5">
    <source>
        <dbReference type="EMBL" id="SNZ01793.1"/>
    </source>
</evidence>
<dbReference type="RefSeq" id="WP_097047230.1">
    <property type="nucleotide sequence ID" value="NZ_OBEH01000007.1"/>
</dbReference>
<feature type="domain" description="Glycoside hydrolase family 5" evidence="4">
    <location>
        <begin position="85"/>
        <end position="326"/>
    </location>
</feature>
<protein>
    <submittedName>
        <fullName evidence="5">Cellulase (Glycosyl hydrolase family 5)</fullName>
    </submittedName>
</protein>